<dbReference type="InterPro" id="IPR000821">
    <property type="entry name" value="Ala_racemase"/>
</dbReference>
<evidence type="ECO:0000256" key="1">
    <source>
        <dbReference type="ARBA" id="ARBA00000316"/>
    </source>
</evidence>
<evidence type="ECO:0000259" key="8">
    <source>
        <dbReference type="SMART" id="SM01005"/>
    </source>
</evidence>
<dbReference type="FunFam" id="3.20.20.10:FF:000002">
    <property type="entry name" value="Alanine racemase"/>
    <property type="match status" value="1"/>
</dbReference>
<feature type="domain" description="Alanine racemase C-terminal" evidence="8">
    <location>
        <begin position="247"/>
        <end position="375"/>
    </location>
</feature>
<dbReference type="InterPro" id="IPR011079">
    <property type="entry name" value="Ala_racemase_C"/>
</dbReference>
<protein>
    <recommendedName>
        <fullName evidence="5">Alanine racemase</fullName>
        <ecNumber evidence="5">5.1.1.1</ecNumber>
    </recommendedName>
</protein>
<evidence type="ECO:0000256" key="3">
    <source>
        <dbReference type="ARBA" id="ARBA00022898"/>
    </source>
</evidence>
<dbReference type="Pfam" id="PF00842">
    <property type="entry name" value="Ala_racemase_C"/>
    <property type="match status" value="1"/>
</dbReference>
<dbReference type="UniPathway" id="UPA00042">
    <property type="reaction ID" value="UER00497"/>
</dbReference>
<dbReference type="InterPro" id="IPR020622">
    <property type="entry name" value="Ala_racemase_pyridoxalP-BS"/>
</dbReference>
<dbReference type="PROSITE" id="PS00395">
    <property type="entry name" value="ALANINE_RACEMASE"/>
    <property type="match status" value="1"/>
</dbReference>
<dbReference type="PATRIC" id="fig|42253.5.peg.1725"/>
<organism evidence="9 10">
    <name type="scientific">Nitrospira moscoviensis</name>
    <dbReference type="NCBI Taxonomy" id="42253"/>
    <lineage>
        <taxon>Bacteria</taxon>
        <taxon>Pseudomonadati</taxon>
        <taxon>Nitrospirota</taxon>
        <taxon>Nitrospiria</taxon>
        <taxon>Nitrospirales</taxon>
        <taxon>Nitrospiraceae</taxon>
        <taxon>Nitrospira</taxon>
    </lineage>
</organism>
<dbReference type="Proteomes" id="UP000069205">
    <property type="component" value="Chromosome"/>
</dbReference>
<keyword evidence="10" id="KW-1185">Reference proteome</keyword>
<feature type="active site" description="Proton acceptor; specific for L-alanine" evidence="5">
    <location>
        <position position="268"/>
    </location>
</feature>
<feature type="binding site" evidence="5 7">
    <location>
        <position position="139"/>
    </location>
    <ligand>
        <name>substrate</name>
    </ligand>
</feature>
<feature type="binding site" evidence="5 7">
    <location>
        <position position="316"/>
    </location>
    <ligand>
        <name>substrate</name>
    </ligand>
</feature>
<dbReference type="SUPFAM" id="SSF51419">
    <property type="entry name" value="PLP-binding barrel"/>
    <property type="match status" value="1"/>
</dbReference>
<feature type="active site" description="Proton acceptor; specific for D-alanine" evidence="5">
    <location>
        <position position="41"/>
    </location>
</feature>
<dbReference type="AlphaFoldDB" id="A0A0K2GBC5"/>
<evidence type="ECO:0000256" key="2">
    <source>
        <dbReference type="ARBA" id="ARBA00001933"/>
    </source>
</evidence>
<dbReference type="SUPFAM" id="SSF50621">
    <property type="entry name" value="Alanine racemase C-terminal domain-like"/>
    <property type="match status" value="1"/>
</dbReference>
<dbReference type="PRINTS" id="PR00992">
    <property type="entry name" value="ALARACEMASE"/>
</dbReference>
<comment type="cofactor">
    <cofactor evidence="2 5 6">
        <name>pyridoxal 5'-phosphate</name>
        <dbReference type="ChEBI" id="CHEBI:597326"/>
    </cofactor>
</comment>
<dbReference type="PANTHER" id="PTHR30511">
    <property type="entry name" value="ALANINE RACEMASE"/>
    <property type="match status" value="1"/>
</dbReference>
<feature type="modified residue" description="N6-(pyridoxal phosphate)lysine" evidence="5 6">
    <location>
        <position position="41"/>
    </location>
</feature>
<dbReference type="GO" id="GO:0030170">
    <property type="term" value="F:pyridoxal phosphate binding"/>
    <property type="evidence" value="ECO:0007669"/>
    <property type="project" value="UniProtKB-UniRule"/>
</dbReference>
<dbReference type="SMART" id="SM01005">
    <property type="entry name" value="Ala_racemase_C"/>
    <property type="match status" value="1"/>
</dbReference>
<evidence type="ECO:0000313" key="9">
    <source>
        <dbReference type="EMBL" id="ALA58174.1"/>
    </source>
</evidence>
<dbReference type="EMBL" id="CP011801">
    <property type="protein sequence ID" value="ALA58174.1"/>
    <property type="molecule type" value="Genomic_DNA"/>
</dbReference>
<dbReference type="InterPro" id="IPR009006">
    <property type="entry name" value="Ala_racemase/Decarboxylase_C"/>
</dbReference>
<proteinExistence type="inferred from homology"/>
<evidence type="ECO:0000256" key="6">
    <source>
        <dbReference type="PIRSR" id="PIRSR600821-50"/>
    </source>
</evidence>
<dbReference type="HAMAP" id="MF_01201">
    <property type="entry name" value="Ala_racemase"/>
    <property type="match status" value="1"/>
</dbReference>
<dbReference type="STRING" id="42253.NITMOv2_1754"/>
<evidence type="ECO:0000256" key="5">
    <source>
        <dbReference type="HAMAP-Rule" id="MF_01201"/>
    </source>
</evidence>
<gene>
    <name evidence="9" type="primary">alr</name>
    <name evidence="9" type="ORF">NITMOv2_1754</name>
</gene>
<comment type="similarity">
    <text evidence="5">Belongs to the alanine racemase family.</text>
</comment>
<sequence length="386" mass="40875">MPTTSTFSPTCAAVDLSALTDNLTQFRRVLSPGCGVLAVVKANAYGHGAVEIASALIRQGVARLAVVSLEEGLALRHAGIDVPIVVLGPLFREQVDDVLAHRLTPVVSDPALLTDVARAAASLSGPYPIHIKVDTGMGRLGLTLKDLTALMTSGRFPASVHFEGLMTHLADTDGESADATERQLAQFDQAIRAVAAAGFTVPLIHAANSGGAVRFPHARFSLVRPGIMLYGYHTLPKSVPVPDLKPVLTLRSTVAQLRTLQPGQTVSYNGTFTARRPTRVAVLPIGYADGVSRRLSNCGQVLLRGRRAPIIGLVCMDMMMVDATHIADAAVGDDVVLIGRQGHERITADEVAAWLGTIPYEVLCAIGPRVPRRYHESGPAASTLSI</sequence>
<evidence type="ECO:0000256" key="7">
    <source>
        <dbReference type="PIRSR" id="PIRSR600821-52"/>
    </source>
</evidence>
<reference evidence="9 10" key="1">
    <citation type="journal article" date="2015" name="Proc. Natl. Acad. Sci. U.S.A.">
        <title>Expanded metabolic versatility of ubiquitous nitrite-oxidizing bacteria from the genus Nitrospira.</title>
        <authorList>
            <person name="Koch H."/>
            <person name="Lucker S."/>
            <person name="Albertsen M."/>
            <person name="Kitzinger K."/>
            <person name="Herbold C."/>
            <person name="Spieck E."/>
            <person name="Nielsen P.H."/>
            <person name="Wagner M."/>
            <person name="Daims H."/>
        </authorList>
    </citation>
    <scope>NUCLEOTIDE SEQUENCE [LARGE SCALE GENOMIC DNA]</scope>
    <source>
        <strain evidence="9 10">NSP M-1</strain>
    </source>
</reference>
<comment type="function">
    <text evidence="5">Catalyzes the interconversion of L-alanine and D-alanine. May also act on other amino acids.</text>
</comment>
<keyword evidence="4 5" id="KW-0413">Isomerase</keyword>
<comment type="pathway">
    <text evidence="5">Amino-acid biosynthesis; D-alanine biosynthesis; D-alanine from L-alanine: step 1/1.</text>
</comment>
<dbReference type="NCBIfam" id="TIGR00492">
    <property type="entry name" value="alr"/>
    <property type="match status" value="1"/>
</dbReference>
<dbReference type="CDD" id="cd00430">
    <property type="entry name" value="PLPDE_III_AR"/>
    <property type="match status" value="1"/>
</dbReference>
<dbReference type="RefSeq" id="WP_053379371.1">
    <property type="nucleotide sequence ID" value="NZ_CP011801.1"/>
</dbReference>
<dbReference type="InterPro" id="IPR001608">
    <property type="entry name" value="Ala_racemase_N"/>
</dbReference>
<keyword evidence="3 5" id="KW-0663">Pyridoxal phosphate</keyword>
<accession>A0A0K2GBC5</accession>
<evidence type="ECO:0000256" key="4">
    <source>
        <dbReference type="ARBA" id="ARBA00023235"/>
    </source>
</evidence>
<dbReference type="EC" id="5.1.1.1" evidence="5"/>
<name>A0A0K2GBC5_NITMO</name>
<dbReference type="KEGG" id="nmv:NITMOv2_1754"/>
<dbReference type="PANTHER" id="PTHR30511:SF0">
    <property type="entry name" value="ALANINE RACEMASE, CATABOLIC-RELATED"/>
    <property type="match status" value="1"/>
</dbReference>
<dbReference type="Gene3D" id="2.40.37.10">
    <property type="entry name" value="Lyase, Ornithine Decarboxylase, Chain A, domain 1"/>
    <property type="match status" value="1"/>
</dbReference>
<evidence type="ECO:0000313" key="10">
    <source>
        <dbReference type="Proteomes" id="UP000069205"/>
    </source>
</evidence>
<comment type="catalytic activity">
    <reaction evidence="1 5">
        <text>L-alanine = D-alanine</text>
        <dbReference type="Rhea" id="RHEA:20249"/>
        <dbReference type="ChEBI" id="CHEBI:57416"/>
        <dbReference type="ChEBI" id="CHEBI:57972"/>
        <dbReference type="EC" id="5.1.1.1"/>
    </reaction>
</comment>
<dbReference type="GO" id="GO:0005829">
    <property type="term" value="C:cytosol"/>
    <property type="evidence" value="ECO:0007669"/>
    <property type="project" value="TreeGrafter"/>
</dbReference>
<dbReference type="InterPro" id="IPR029066">
    <property type="entry name" value="PLP-binding_barrel"/>
</dbReference>
<dbReference type="GO" id="GO:0030632">
    <property type="term" value="P:D-alanine biosynthetic process"/>
    <property type="evidence" value="ECO:0007669"/>
    <property type="project" value="UniProtKB-UniRule"/>
</dbReference>
<dbReference type="Pfam" id="PF01168">
    <property type="entry name" value="Ala_racemase_N"/>
    <property type="match status" value="1"/>
</dbReference>
<dbReference type="GO" id="GO:0008784">
    <property type="term" value="F:alanine racemase activity"/>
    <property type="evidence" value="ECO:0007669"/>
    <property type="project" value="UniProtKB-UniRule"/>
</dbReference>
<dbReference type="Gene3D" id="3.20.20.10">
    <property type="entry name" value="Alanine racemase"/>
    <property type="match status" value="1"/>
</dbReference>